<keyword evidence="3" id="KW-1185">Reference proteome</keyword>
<dbReference type="Gene3D" id="3.40.960.10">
    <property type="entry name" value="VSR Endonuclease"/>
    <property type="match status" value="1"/>
</dbReference>
<evidence type="ECO:0000313" key="2">
    <source>
        <dbReference type="EMBL" id="RDC63738.1"/>
    </source>
</evidence>
<reference evidence="2 3" key="1">
    <citation type="submission" date="2018-04" db="EMBL/GenBank/DDBJ databases">
        <title>Adhaeribacter sp. HMF7616 genome sequencing and assembly.</title>
        <authorList>
            <person name="Kang H."/>
            <person name="Kang J."/>
            <person name="Cha I."/>
            <person name="Kim H."/>
            <person name="Joh K."/>
        </authorList>
    </citation>
    <scope>NUCLEOTIDE SEQUENCE [LARGE SCALE GENOMIC DNA]</scope>
    <source>
        <strain evidence="2 3">HMF7616</strain>
    </source>
</reference>
<comment type="caution">
    <text evidence="2">The sequence shown here is derived from an EMBL/GenBank/DDBJ whole genome shotgun (WGS) entry which is preliminary data.</text>
</comment>
<feature type="domain" description="DUF559" evidence="1">
    <location>
        <begin position="71"/>
        <end position="133"/>
    </location>
</feature>
<dbReference type="RefSeq" id="WP_115372986.1">
    <property type="nucleotide sequence ID" value="NZ_QASA01000001.1"/>
</dbReference>
<sequence length="147" mass="16880">MVHNCIECGSALHFSVLNYSTSNFGVPLCRNHQDWIRSKSSQTTNETIDLYFALKQRGVPAELEKFDGYKTIDIAVTDAKVNIEVDGGHHIYDQRQALADLKRTYYSFLKGFLTLRIPNTLIHCNLEETANYLTDFLIQSKNNKYIQ</sequence>
<proteinExistence type="predicted"/>
<evidence type="ECO:0000259" key="1">
    <source>
        <dbReference type="Pfam" id="PF04480"/>
    </source>
</evidence>
<evidence type="ECO:0000313" key="3">
    <source>
        <dbReference type="Proteomes" id="UP000253919"/>
    </source>
</evidence>
<dbReference type="OrthoDB" id="894178at2"/>
<organism evidence="2 3">
    <name type="scientific">Adhaeribacter pallidiroseus</name>
    <dbReference type="NCBI Taxonomy" id="2072847"/>
    <lineage>
        <taxon>Bacteria</taxon>
        <taxon>Pseudomonadati</taxon>
        <taxon>Bacteroidota</taxon>
        <taxon>Cytophagia</taxon>
        <taxon>Cytophagales</taxon>
        <taxon>Hymenobacteraceae</taxon>
        <taxon>Adhaeribacter</taxon>
    </lineage>
</organism>
<gene>
    <name evidence="2" type="ORF">AHMF7616_02346</name>
</gene>
<name>A0A369QNE6_9BACT</name>
<protein>
    <recommendedName>
        <fullName evidence="1">DUF559 domain-containing protein</fullName>
    </recommendedName>
</protein>
<dbReference type="EMBL" id="QASA01000001">
    <property type="protein sequence ID" value="RDC63738.1"/>
    <property type="molecule type" value="Genomic_DNA"/>
</dbReference>
<dbReference type="Pfam" id="PF04480">
    <property type="entry name" value="DUF559"/>
    <property type="match status" value="1"/>
</dbReference>
<dbReference type="InterPro" id="IPR007569">
    <property type="entry name" value="DUF559"/>
</dbReference>
<dbReference type="AlphaFoldDB" id="A0A369QNE6"/>
<accession>A0A369QNE6</accession>
<dbReference type="Proteomes" id="UP000253919">
    <property type="component" value="Unassembled WGS sequence"/>
</dbReference>